<evidence type="ECO:0000256" key="2">
    <source>
        <dbReference type="ARBA" id="ARBA00022857"/>
    </source>
</evidence>
<reference evidence="6" key="1">
    <citation type="submission" date="2018-05" db="EMBL/GenBank/DDBJ databases">
        <title>Complete genome sequnece of Akkermansia muciniphila EB-AMDK-40.</title>
        <authorList>
            <person name="Nam Y.-D."/>
            <person name="Chung W.-H."/>
            <person name="Park Y.S."/>
            <person name="Kang J."/>
        </authorList>
    </citation>
    <scope>NUCLEOTIDE SEQUENCE</scope>
    <source>
        <strain evidence="6">EB-AMDK-40</strain>
    </source>
</reference>
<keyword evidence="8" id="KW-1185">Reference proteome</keyword>
<protein>
    <submittedName>
        <fullName evidence="5">Aldo/keto reductase</fullName>
    </submittedName>
    <submittedName>
        <fullName evidence="6">L-glyceraldehyde 3-phosphate reductase</fullName>
    </submittedName>
</protein>
<dbReference type="PANTHER" id="PTHR43150:SF4">
    <property type="entry name" value="L-GLYCERALDEHYDE 3-PHOSPHATE REDUCTASE"/>
    <property type="match status" value="1"/>
</dbReference>
<feature type="domain" description="NADP-dependent oxidoreductase" evidence="4">
    <location>
        <begin position="28"/>
        <end position="326"/>
    </location>
</feature>
<dbReference type="Proteomes" id="UP000642553">
    <property type="component" value="Chromosome"/>
</dbReference>
<dbReference type="AlphaFoldDB" id="A0AAE6W0R1"/>
<evidence type="ECO:0000256" key="1">
    <source>
        <dbReference type="ARBA" id="ARBA00006515"/>
    </source>
</evidence>
<dbReference type="InterPro" id="IPR023210">
    <property type="entry name" value="NADP_OxRdtase_dom"/>
</dbReference>
<comment type="similarity">
    <text evidence="1">Belongs to the shaker potassium channel beta subunit family.</text>
</comment>
<evidence type="ECO:0000313" key="8">
    <source>
        <dbReference type="Proteomes" id="UP001202031"/>
    </source>
</evidence>
<dbReference type="Pfam" id="PF00248">
    <property type="entry name" value="Aldo_ket_red"/>
    <property type="match status" value="1"/>
</dbReference>
<dbReference type="InterPro" id="IPR036812">
    <property type="entry name" value="NAD(P)_OxRdtase_dom_sf"/>
</dbReference>
<evidence type="ECO:0000313" key="7">
    <source>
        <dbReference type="Proteomes" id="UP000642553"/>
    </source>
</evidence>
<evidence type="ECO:0000256" key="3">
    <source>
        <dbReference type="ARBA" id="ARBA00023002"/>
    </source>
</evidence>
<gene>
    <name evidence="6" type="ORF">DMI76_08830</name>
    <name evidence="5" type="ORF">M8N44_01665</name>
</gene>
<dbReference type="GO" id="GO:0051596">
    <property type="term" value="P:methylglyoxal catabolic process"/>
    <property type="evidence" value="ECO:0007669"/>
    <property type="project" value="TreeGrafter"/>
</dbReference>
<dbReference type="Gene3D" id="3.20.20.100">
    <property type="entry name" value="NADP-dependent oxidoreductase domain"/>
    <property type="match status" value="1"/>
</dbReference>
<name>A0AAE6W0R1_9BACT</name>
<accession>A0AAE6W0R1</accession>
<evidence type="ECO:0000313" key="6">
    <source>
        <dbReference type="EMBL" id="QHV63461.1"/>
    </source>
</evidence>
<dbReference type="SUPFAM" id="SSF51430">
    <property type="entry name" value="NAD(P)-linked oxidoreductase"/>
    <property type="match status" value="1"/>
</dbReference>
<reference evidence="5 8" key="2">
    <citation type="submission" date="2022-03" db="EMBL/GenBank/DDBJ databases">
        <title>Taxonomic description of new species and reclassification of some bacterial strains.</title>
        <authorList>
            <person name="Ndongo S."/>
        </authorList>
    </citation>
    <scope>NUCLEOTIDE SEQUENCE [LARGE SCALE GENOMIC DNA]</scope>
    <source>
        <strain evidence="5 8">Marseille-P6666</strain>
    </source>
</reference>
<keyword evidence="3" id="KW-0560">Oxidoreductase</keyword>
<organism evidence="6 7">
    <name type="scientific">Akkermansia massiliensis</name>
    <dbReference type="NCBI Taxonomy" id="2927224"/>
    <lineage>
        <taxon>Bacteria</taxon>
        <taxon>Pseudomonadati</taxon>
        <taxon>Verrucomicrobiota</taxon>
        <taxon>Verrucomicrobiia</taxon>
        <taxon>Verrucomicrobiales</taxon>
        <taxon>Akkermansiaceae</taxon>
        <taxon>Akkermansia</taxon>
    </lineage>
</organism>
<sequence length="329" mass="36491">MSYLPDPGRYSHLDYRRCGRSGLLLPPVSLGLWHNFGAADDFENARQLIHGAFDAGITYFDLANNYGPPPGAAEECFGRIFMQDLSRFRDELVIATKAGHLMWAGPYGDWGSRKHMLSSLDQSLSRMKLDYVDIFYAHRHDPETPLEETAGALVTAVRSGKALYAGISKFPAEQTRQICAMLREAGVPCLVHQLRYNMFNREPEESVFQAIRETGTGCVAFSPLAQGMLTDRYLEGIPADSRAAGSSVFLTEERVREHGEKIRSLAALARSRGQSLAQMALAWVLRDPVVTTALIGASRPQQVMDCLKALENTRFTAEELSIIDGMADR</sequence>
<proteinExistence type="inferred from homology"/>
<dbReference type="GeneID" id="84022546"/>
<dbReference type="RefSeq" id="WP_102722737.1">
    <property type="nucleotide sequence ID" value="NZ_CP029701.1"/>
</dbReference>
<dbReference type="Proteomes" id="UP001202031">
    <property type="component" value="Unassembled WGS sequence"/>
</dbReference>
<dbReference type="InterPro" id="IPR005399">
    <property type="entry name" value="K_chnl_volt-dep_bsu_KCNAB-rel"/>
</dbReference>
<keyword evidence="2" id="KW-0521">NADP</keyword>
<dbReference type="PANTHER" id="PTHR43150">
    <property type="entry name" value="HYPERKINETIC, ISOFORM M"/>
    <property type="match status" value="1"/>
</dbReference>
<evidence type="ECO:0000259" key="4">
    <source>
        <dbReference type="Pfam" id="PF00248"/>
    </source>
</evidence>
<dbReference type="GO" id="GO:0016491">
    <property type="term" value="F:oxidoreductase activity"/>
    <property type="evidence" value="ECO:0007669"/>
    <property type="project" value="UniProtKB-KW"/>
</dbReference>
<evidence type="ECO:0000313" key="5">
    <source>
        <dbReference type="EMBL" id="MCL6656027.1"/>
    </source>
</evidence>
<dbReference type="EMBL" id="JAMGSI010000001">
    <property type="protein sequence ID" value="MCL6656027.1"/>
    <property type="molecule type" value="Genomic_DNA"/>
</dbReference>
<dbReference type="EMBL" id="CP029701">
    <property type="protein sequence ID" value="QHV63461.1"/>
    <property type="molecule type" value="Genomic_DNA"/>
</dbReference>